<name>A0A8S2W1P2_9BILA</name>
<evidence type="ECO:0000313" key="3">
    <source>
        <dbReference type="Proteomes" id="UP000676336"/>
    </source>
</evidence>
<dbReference type="AlphaFoldDB" id="A0A8S2W1P2"/>
<gene>
    <name evidence="2" type="ORF">SMN809_LOCUS31302</name>
</gene>
<reference evidence="2" key="1">
    <citation type="submission" date="2021-02" db="EMBL/GenBank/DDBJ databases">
        <authorList>
            <person name="Nowell W R."/>
        </authorList>
    </citation>
    <scope>NUCLEOTIDE SEQUENCE</scope>
</reference>
<proteinExistence type="predicted"/>
<keyword evidence="1" id="KW-1133">Transmembrane helix</keyword>
<keyword evidence="1" id="KW-0472">Membrane</keyword>
<dbReference type="EMBL" id="CAJOBI010062065">
    <property type="protein sequence ID" value="CAF4419855.1"/>
    <property type="molecule type" value="Genomic_DNA"/>
</dbReference>
<feature type="transmembrane region" description="Helical" evidence="1">
    <location>
        <begin position="20"/>
        <end position="40"/>
    </location>
</feature>
<feature type="non-terminal residue" evidence="2">
    <location>
        <position position="1"/>
    </location>
</feature>
<keyword evidence="1" id="KW-0812">Transmembrane</keyword>
<accession>A0A8S2W1P2</accession>
<organism evidence="2 3">
    <name type="scientific">Rotaria magnacalcarata</name>
    <dbReference type="NCBI Taxonomy" id="392030"/>
    <lineage>
        <taxon>Eukaryota</taxon>
        <taxon>Metazoa</taxon>
        <taxon>Spiralia</taxon>
        <taxon>Gnathifera</taxon>
        <taxon>Rotifera</taxon>
        <taxon>Eurotatoria</taxon>
        <taxon>Bdelloidea</taxon>
        <taxon>Philodinida</taxon>
        <taxon>Philodinidae</taxon>
        <taxon>Rotaria</taxon>
    </lineage>
</organism>
<sequence length="42" mass="4638">MLSISSLLLNLYNVTGYETVDRVLLIIGIPLTLLWLSMGIGM</sequence>
<protein>
    <submittedName>
        <fullName evidence="2">Uncharacterized protein</fullName>
    </submittedName>
</protein>
<evidence type="ECO:0000256" key="1">
    <source>
        <dbReference type="SAM" id="Phobius"/>
    </source>
</evidence>
<dbReference type="Proteomes" id="UP000676336">
    <property type="component" value="Unassembled WGS sequence"/>
</dbReference>
<comment type="caution">
    <text evidence="2">The sequence shown here is derived from an EMBL/GenBank/DDBJ whole genome shotgun (WGS) entry which is preliminary data.</text>
</comment>
<evidence type="ECO:0000313" key="2">
    <source>
        <dbReference type="EMBL" id="CAF4419855.1"/>
    </source>
</evidence>